<keyword evidence="3" id="KW-1185">Reference proteome</keyword>
<evidence type="ECO:0008006" key="4">
    <source>
        <dbReference type="Google" id="ProtNLM"/>
    </source>
</evidence>
<protein>
    <recommendedName>
        <fullName evidence="4">Glycosyl transferase family 1 domain-containing protein</fullName>
    </recommendedName>
</protein>
<proteinExistence type="predicted"/>
<dbReference type="GO" id="GO:0016757">
    <property type="term" value="F:glycosyltransferase activity"/>
    <property type="evidence" value="ECO:0007669"/>
    <property type="project" value="TreeGrafter"/>
</dbReference>
<organism evidence="2 3">
    <name type="scientific">Hanstruepera neustonica</name>
    <dbReference type="NCBI Taxonomy" id="1445657"/>
    <lineage>
        <taxon>Bacteria</taxon>
        <taxon>Pseudomonadati</taxon>
        <taxon>Bacteroidota</taxon>
        <taxon>Flavobacteriia</taxon>
        <taxon>Flavobacteriales</taxon>
        <taxon>Flavobacteriaceae</taxon>
        <taxon>Hanstruepera</taxon>
    </lineage>
</organism>
<dbReference type="OrthoDB" id="9771846at2"/>
<dbReference type="RefSeq" id="WP_103051809.1">
    <property type="nucleotide sequence ID" value="NZ_POWF01000003.1"/>
</dbReference>
<gene>
    <name evidence="2" type="ORF">C1T31_07135</name>
</gene>
<dbReference type="EMBL" id="POWF01000003">
    <property type="protein sequence ID" value="PNQ73286.1"/>
    <property type="molecule type" value="Genomic_DNA"/>
</dbReference>
<name>A0A2K1DZ35_9FLAO</name>
<dbReference type="PANTHER" id="PTHR46401">
    <property type="entry name" value="GLYCOSYLTRANSFERASE WBBK-RELATED"/>
    <property type="match status" value="1"/>
</dbReference>
<accession>A0A2K1DZ35</accession>
<comment type="caution">
    <text evidence="2">The sequence shown here is derived from an EMBL/GenBank/DDBJ whole genome shotgun (WGS) entry which is preliminary data.</text>
</comment>
<keyword evidence="1" id="KW-0808">Transferase</keyword>
<dbReference type="Proteomes" id="UP000236641">
    <property type="component" value="Unassembled WGS sequence"/>
</dbReference>
<dbReference type="GO" id="GO:0009103">
    <property type="term" value="P:lipopolysaccharide biosynthetic process"/>
    <property type="evidence" value="ECO:0007669"/>
    <property type="project" value="TreeGrafter"/>
</dbReference>
<evidence type="ECO:0000313" key="2">
    <source>
        <dbReference type="EMBL" id="PNQ73286.1"/>
    </source>
</evidence>
<evidence type="ECO:0000313" key="3">
    <source>
        <dbReference type="Proteomes" id="UP000236641"/>
    </source>
</evidence>
<reference evidence="2 3" key="1">
    <citation type="submission" date="2018-01" db="EMBL/GenBank/DDBJ databases">
        <title>The draft genome of Hanstruepera neustonica JCM19743.</title>
        <authorList>
            <person name="He R.-H."/>
            <person name="Du Z.-J."/>
        </authorList>
    </citation>
    <scope>NUCLEOTIDE SEQUENCE [LARGE SCALE GENOMIC DNA]</scope>
    <source>
        <strain evidence="2 3">JCM19743</strain>
    </source>
</reference>
<dbReference type="AlphaFoldDB" id="A0A2K1DZ35"/>
<dbReference type="SUPFAM" id="SSF53756">
    <property type="entry name" value="UDP-Glycosyltransferase/glycogen phosphorylase"/>
    <property type="match status" value="1"/>
</dbReference>
<dbReference type="PANTHER" id="PTHR46401:SF2">
    <property type="entry name" value="GLYCOSYLTRANSFERASE WBBK-RELATED"/>
    <property type="match status" value="1"/>
</dbReference>
<evidence type="ECO:0000256" key="1">
    <source>
        <dbReference type="ARBA" id="ARBA00022679"/>
    </source>
</evidence>
<sequence>MSEKGLKIEWLTKSNAMKAYFEGDRTTAFTGGTLYEIDAIKSIITKYPVSVNFHFVKTENIIKYLYKNHVKTIQSDICVVDPFVLACNKLNYDKYNIAMIHHIDESIAQKSIFGKLFLKRLKQHLKKVDLVIVVSKYWKDYVDELGVKKSQIIYNSYNLDEFRISEEQRNQLKEKLQLDPAKPTIYLGKLGKGKGVEKVMEFINVEKYNLIATGKNDSSSNKYKSVFLSRHEFPILLDVADIVLAMSTMPEGWNRIAHEALLMKTPVIGSGSGGMMELLQNSGQKIVHDLTNLNMAIENGLNHKDELGVIGYSYVKQFDSEYFKREWLDVIDQIKPKL</sequence>
<dbReference type="Gene3D" id="3.40.50.2000">
    <property type="entry name" value="Glycogen Phosphorylase B"/>
    <property type="match status" value="2"/>
</dbReference>